<gene>
    <name evidence="1" type="ORF">C7I85_22310</name>
</gene>
<dbReference type="RefSeq" id="WP_106726229.1">
    <property type="nucleotide sequence ID" value="NZ_PXYL01000014.1"/>
</dbReference>
<name>A0A2P7S4D2_9HYPH</name>
<keyword evidence="2" id="KW-1185">Reference proteome</keyword>
<accession>A0A2P7S4D2</accession>
<proteinExistence type="predicted"/>
<dbReference type="AlphaFoldDB" id="A0A2P7S4D2"/>
<evidence type="ECO:0000313" key="2">
    <source>
        <dbReference type="Proteomes" id="UP000240653"/>
    </source>
</evidence>
<dbReference type="Proteomes" id="UP000240653">
    <property type="component" value="Unassembled WGS sequence"/>
</dbReference>
<comment type="caution">
    <text evidence="1">The sequence shown here is derived from an EMBL/GenBank/DDBJ whole genome shotgun (WGS) entry which is preliminary data.</text>
</comment>
<sequence>MAAMPAAIYDPATFLQPLASIFGHMPTENCNQWNARDLDEAFVQLHKHLVSGPSLEGAESLSGALTGAFNLFGGV</sequence>
<dbReference type="EMBL" id="PXYL01000014">
    <property type="protein sequence ID" value="PSJ57330.1"/>
    <property type="molecule type" value="Genomic_DNA"/>
</dbReference>
<reference evidence="1 2" key="1">
    <citation type="submission" date="2018-03" db="EMBL/GenBank/DDBJ databases">
        <title>The draft genome of Mesorhizobium soli JCM 19897.</title>
        <authorList>
            <person name="Li L."/>
            <person name="Liu L."/>
            <person name="Liang L."/>
            <person name="Wang T."/>
            <person name="Zhang X."/>
        </authorList>
    </citation>
    <scope>NUCLEOTIDE SEQUENCE [LARGE SCALE GENOMIC DNA]</scope>
    <source>
        <strain evidence="1 2">JCM 19897</strain>
    </source>
</reference>
<protein>
    <submittedName>
        <fullName evidence="1">Uncharacterized protein</fullName>
    </submittedName>
</protein>
<organism evidence="1 2">
    <name type="scientific">Pseudaminobacter soli</name>
    <name type="common">ex Li et al. 2025</name>
    <dbReference type="NCBI Taxonomy" id="1295366"/>
    <lineage>
        <taxon>Bacteria</taxon>
        <taxon>Pseudomonadati</taxon>
        <taxon>Pseudomonadota</taxon>
        <taxon>Alphaproteobacteria</taxon>
        <taxon>Hyphomicrobiales</taxon>
        <taxon>Phyllobacteriaceae</taxon>
        <taxon>Pseudaminobacter</taxon>
    </lineage>
</organism>
<evidence type="ECO:0000313" key="1">
    <source>
        <dbReference type="EMBL" id="PSJ57330.1"/>
    </source>
</evidence>